<dbReference type="RefSeq" id="WP_133196347.1">
    <property type="nucleotide sequence ID" value="NZ_JBHUCW010000037.1"/>
</dbReference>
<comment type="caution">
    <text evidence="1">The sequence shown here is derived from an EMBL/GenBank/DDBJ whole genome shotgun (WGS) entry which is preliminary data.</text>
</comment>
<dbReference type="Proteomes" id="UP000295722">
    <property type="component" value="Unassembled WGS sequence"/>
</dbReference>
<gene>
    <name evidence="1" type="ORF">EYW47_18800</name>
</gene>
<name>A0A4R5M6Z6_9BURK</name>
<protein>
    <submittedName>
        <fullName evidence="1">Uncharacterized protein</fullName>
    </submittedName>
</protein>
<accession>A0A4R5M6Z6</accession>
<keyword evidence="2" id="KW-1185">Reference proteome</keyword>
<dbReference type="EMBL" id="SMRP01000009">
    <property type="protein sequence ID" value="TDG21947.1"/>
    <property type="molecule type" value="Genomic_DNA"/>
</dbReference>
<organism evidence="1 2">
    <name type="scientific">Paraburkholderia silviterrae</name>
    <dbReference type="NCBI Taxonomy" id="2528715"/>
    <lineage>
        <taxon>Bacteria</taxon>
        <taxon>Pseudomonadati</taxon>
        <taxon>Pseudomonadota</taxon>
        <taxon>Betaproteobacteria</taxon>
        <taxon>Burkholderiales</taxon>
        <taxon>Burkholderiaceae</taxon>
        <taxon>Paraburkholderia</taxon>
    </lineage>
</organism>
<evidence type="ECO:0000313" key="2">
    <source>
        <dbReference type="Proteomes" id="UP000295722"/>
    </source>
</evidence>
<proteinExistence type="predicted"/>
<evidence type="ECO:0000313" key="1">
    <source>
        <dbReference type="EMBL" id="TDG21947.1"/>
    </source>
</evidence>
<reference evidence="1 2" key="1">
    <citation type="submission" date="2019-03" db="EMBL/GenBank/DDBJ databases">
        <title>Paraburkholderia sp. 4M-K11, isolated from subtropical forest soil.</title>
        <authorList>
            <person name="Gao Z.-H."/>
            <person name="Qiu L.-H."/>
        </authorList>
    </citation>
    <scope>NUCLEOTIDE SEQUENCE [LARGE SCALE GENOMIC DNA]</scope>
    <source>
        <strain evidence="1 2">4M-K11</strain>
    </source>
</reference>
<dbReference type="AlphaFoldDB" id="A0A4R5M6Z6"/>
<sequence>MGAQADQADEAMATANVHIGPDTIDDATRAKLRALFDADAAPGPAAPASAPATQGLLAGEVTDTHHPDSPGRVRVRWLSIQGEVLERWLPCLRGQRPRKGDRVLVEQPANWPEPLVTGILAAAGGAGEAAAPGTSETHGTHASQTVRLAPDECVQIDDARGQPLVQILASSAGPVVRLMSANVNLEAAGKLSLRAQTLELEAGRGGVDIRSEADTVIRSRYIRLN</sequence>
<dbReference type="OrthoDB" id="9000509at2"/>